<evidence type="ECO:0000313" key="2">
    <source>
        <dbReference type="EMBL" id="CAP57242.1"/>
    </source>
</evidence>
<dbReference type="EMBL" id="AM889285">
    <property type="protein sequence ID" value="CAP57242.1"/>
    <property type="molecule type" value="Genomic_DNA"/>
</dbReference>
<evidence type="ECO:0000256" key="1">
    <source>
        <dbReference type="SAM" id="MobiDB-lite"/>
    </source>
</evidence>
<name>A9H1E1_GLUDA</name>
<dbReference type="AlphaFoldDB" id="A9H1E1"/>
<protein>
    <submittedName>
        <fullName evidence="2">Uncharacterized protein</fullName>
    </submittedName>
</protein>
<reference evidence="2 3" key="1">
    <citation type="journal article" date="2009" name="BMC Genomics">
        <title>Complete genome sequence of the sugarcane nitrogen-fixing endophyte Gluconacetobacter diazotrophicus Pal5.</title>
        <authorList>
            <person name="Bertalan M."/>
            <person name="Albano R."/>
            <person name="Padua V."/>
            <person name="Rouws L."/>
            <person name="Rojas C."/>
            <person name="Hemerly A."/>
            <person name="Teixeira K."/>
            <person name="Schwab S."/>
            <person name="Araujo J."/>
            <person name="Oliveira A."/>
            <person name="Franca L."/>
            <person name="Magalhaes V."/>
            <person name="Alqueres S."/>
            <person name="Cardoso A."/>
            <person name="Almeida W."/>
            <person name="Loureiro M.M."/>
            <person name="Nogueira E."/>
            <person name="Cidade D."/>
            <person name="Oliveira D."/>
            <person name="Simao T."/>
            <person name="Macedo J."/>
            <person name="Valadao A."/>
            <person name="Dreschsel M."/>
            <person name="Freitas F."/>
            <person name="Vidal M."/>
            <person name="Guedes H."/>
            <person name="Rodrigues E."/>
            <person name="Meneses C."/>
            <person name="Brioso P."/>
            <person name="Pozzer L."/>
            <person name="Figueiredo D."/>
            <person name="Montano H."/>
            <person name="Junior J."/>
            <person name="Filho G."/>
            <person name="Flores V."/>
            <person name="Ferreira B."/>
            <person name="Branco A."/>
            <person name="Gonzalez P."/>
            <person name="Guillobel H."/>
            <person name="Lemos M."/>
            <person name="Seibel L."/>
            <person name="Macedo J."/>
            <person name="Alves-Ferreira M."/>
            <person name="Sachetto-Martins G."/>
            <person name="Coelho A."/>
            <person name="Santos E."/>
            <person name="Amaral G."/>
            <person name="Neves A."/>
            <person name="Pacheco A.B."/>
            <person name="Carvalho D."/>
            <person name="Lery L."/>
            <person name="Bisch P."/>
            <person name="Rossle S.C."/>
            <person name="Urmenyi T."/>
            <person name="Kruger W.V."/>
            <person name="Martins O."/>
            <person name="Baldani J.I."/>
            <person name="Ferreira P.C."/>
        </authorList>
    </citation>
    <scope>NUCLEOTIDE SEQUENCE [LARGE SCALE GENOMIC DNA]</scope>
    <source>
        <strain evidence="3">ATCC 49037 / DSM 5601 / CCUG 37298 / CIP 103539 / LMG 7603 / PAl5</strain>
    </source>
</reference>
<dbReference type="Proteomes" id="UP000001176">
    <property type="component" value="Chromosome"/>
</dbReference>
<sequence>MPKFGQIPYFSTPFRNPAPESGRSPGAAFRTLRLPRDMGCRSCG</sequence>
<organism evidence="2 3">
    <name type="scientific">Gluconacetobacter diazotrophicus (strain ATCC 49037 / DSM 5601 / CCUG 37298 / CIP 103539 / LMG 7603 / PAl5)</name>
    <dbReference type="NCBI Taxonomy" id="272568"/>
    <lineage>
        <taxon>Bacteria</taxon>
        <taxon>Pseudomonadati</taxon>
        <taxon>Pseudomonadota</taxon>
        <taxon>Alphaproteobacteria</taxon>
        <taxon>Acetobacterales</taxon>
        <taxon>Acetobacteraceae</taxon>
        <taxon>Gluconacetobacter</taxon>
    </lineage>
</organism>
<accession>A9H1E1</accession>
<keyword evidence="3" id="KW-1185">Reference proteome</keyword>
<feature type="region of interest" description="Disordered" evidence="1">
    <location>
        <begin position="1"/>
        <end position="30"/>
    </location>
</feature>
<proteinExistence type="predicted"/>
<gene>
    <name evidence="2" type="ordered locus">GDI3299</name>
</gene>
<evidence type="ECO:0000313" key="3">
    <source>
        <dbReference type="Proteomes" id="UP000001176"/>
    </source>
</evidence>
<dbReference type="KEGG" id="gdi:GDI3299"/>